<evidence type="ECO:0000313" key="4">
    <source>
        <dbReference type="EMBL" id="TKA12003.1"/>
    </source>
</evidence>
<evidence type="ECO:0000259" key="3">
    <source>
        <dbReference type="Pfam" id="PF00005"/>
    </source>
</evidence>
<comment type="caution">
    <text evidence="4">The sequence shown here is derived from an EMBL/GenBank/DDBJ whole genome shotgun (WGS) entry which is preliminary data.</text>
</comment>
<feature type="domain" description="ABC transporter" evidence="3">
    <location>
        <begin position="21"/>
        <end position="69"/>
    </location>
</feature>
<dbReference type="Pfam" id="PF00005">
    <property type="entry name" value="ABC_tran"/>
    <property type="match status" value="1"/>
</dbReference>
<evidence type="ECO:0000313" key="5">
    <source>
        <dbReference type="Proteomes" id="UP000305778"/>
    </source>
</evidence>
<keyword evidence="5" id="KW-1185">Reference proteome</keyword>
<dbReference type="RefSeq" id="WP_136722998.1">
    <property type="nucleotide sequence ID" value="NZ_SUMC01000006.1"/>
</dbReference>
<keyword evidence="4" id="KW-0547">Nucleotide-binding</keyword>
<gene>
    <name evidence="4" type="ORF">FCI23_09380</name>
</gene>
<keyword evidence="1" id="KW-0813">Transport</keyword>
<dbReference type="AlphaFoldDB" id="A0A4U0SRP2"/>
<dbReference type="InterPro" id="IPR003439">
    <property type="entry name" value="ABC_transporter-like_ATP-bd"/>
</dbReference>
<name>A0A4U0SRP2_9ACTN</name>
<dbReference type="EMBL" id="SUMC01000006">
    <property type="protein sequence ID" value="TKA12003.1"/>
    <property type="molecule type" value="Genomic_DNA"/>
</dbReference>
<dbReference type="InterPro" id="IPR050166">
    <property type="entry name" value="ABC_transporter_ATP-bind"/>
</dbReference>
<dbReference type="GO" id="GO:0016887">
    <property type="term" value="F:ATP hydrolysis activity"/>
    <property type="evidence" value="ECO:0007669"/>
    <property type="project" value="InterPro"/>
</dbReference>
<sequence length="103" mass="10633">MIQLRAVSRTFSSARAAVEALRDIELHASEGEFVAVVGRSGCGKSTLLRLIAGLLPPSSGEVLIDAAPAIPAGSCADANSKAQVWPTTPPACPTHWPSTTRPA</sequence>
<dbReference type="Gene3D" id="3.40.50.300">
    <property type="entry name" value="P-loop containing nucleotide triphosphate hydrolases"/>
    <property type="match status" value="1"/>
</dbReference>
<dbReference type="SUPFAM" id="SSF52540">
    <property type="entry name" value="P-loop containing nucleoside triphosphate hydrolases"/>
    <property type="match status" value="1"/>
</dbReference>
<reference evidence="4 5" key="1">
    <citation type="submission" date="2019-04" db="EMBL/GenBank/DDBJ databases">
        <title>Streptomyces oryziradicis sp. nov., a novel actinomycete isolated from rhizosphere soil of rice (Oryza sativa L.).</title>
        <authorList>
            <person name="Li C."/>
        </authorList>
    </citation>
    <scope>NUCLEOTIDE SEQUENCE [LARGE SCALE GENOMIC DNA]</scope>
    <source>
        <strain evidence="4 5">NEAU-C40</strain>
    </source>
</reference>
<evidence type="ECO:0000256" key="1">
    <source>
        <dbReference type="ARBA" id="ARBA00022448"/>
    </source>
</evidence>
<dbReference type="PANTHER" id="PTHR42788">
    <property type="entry name" value="TAURINE IMPORT ATP-BINDING PROTEIN-RELATED"/>
    <property type="match status" value="1"/>
</dbReference>
<organism evidence="4 5">
    <name type="scientific">Actinacidiphila oryziradicis</name>
    <dbReference type="NCBI Taxonomy" id="2571141"/>
    <lineage>
        <taxon>Bacteria</taxon>
        <taxon>Bacillati</taxon>
        <taxon>Actinomycetota</taxon>
        <taxon>Actinomycetes</taxon>
        <taxon>Kitasatosporales</taxon>
        <taxon>Streptomycetaceae</taxon>
        <taxon>Actinacidiphila</taxon>
    </lineage>
</organism>
<evidence type="ECO:0000256" key="2">
    <source>
        <dbReference type="SAM" id="MobiDB-lite"/>
    </source>
</evidence>
<accession>A0A4U0SRP2</accession>
<dbReference type="Proteomes" id="UP000305778">
    <property type="component" value="Unassembled WGS sequence"/>
</dbReference>
<feature type="region of interest" description="Disordered" evidence="2">
    <location>
        <begin position="84"/>
        <end position="103"/>
    </location>
</feature>
<protein>
    <submittedName>
        <fullName evidence="4">ATP-binding cassette domain-containing protein</fullName>
    </submittedName>
</protein>
<dbReference type="InterPro" id="IPR027417">
    <property type="entry name" value="P-loop_NTPase"/>
</dbReference>
<keyword evidence="4" id="KW-0067">ATP-binding</keyword>
<dbReference type="PANTHER" id="PTHR42788:SF13">
    <property type="entry name" value="ALIPHATIC SULFONATES IMPORT ATP-BINDING PROTEIN SSUB"/>
    <property type="match status" value="1"/>
</dbReference>
<dbReference type="OrthoDB" id="9778870at2"/>
<dbReference type="GO" id="GO:0005524">
    <property type="term" value="F:ATP binding"/>
    <property type="evidence" value="ECO:0007669"/>
    <property type="project" value="UniProtKB-KW"/>
</dbReference>
<proteinExistence type="predicted"/>